<sequence length="208" mass="23314">MRLKLRTVPIFTVFLVCFINNAYSITCYTGLKFSGTFQDGTTKECDSETAYCYIVKAELAFNLFGIRMAGCSVYRCMFARNTCFRTVFSGFPWTMQSGLIVCLAIIILSFDSGNAITCYSGTKIGGSITTSKTEECISESSYCYIAKASIVSWFNLEDAGCSYYRCMFTHNSCFKTNLLGIPISFCCCNERDLCNVDNTEEQLLEDSR</sequence>
<dbReference type="PANTHER" id="PTHR21749">
    <property type="entry name" value="PRION-LIKE- Q/N-RICH -DOMAIN-BEARING PROTEIN PROTEIN 24"/>
    <property type="match status" value="1"/>
</dbReference>
<keyword evidence="2" id="KW-1185">Reference proteome</keyword>
<protein>
    <submittedName>
        <fullName evidence="1">Uncharacterized protein</fullName>
    </submittedName>
</protein>
<name>A0ABD6EQW6_9BILA</name>
<dbReference type="AlphaFoldDB" id="A0ABD6EQW6"/>
<dbReference type="EMBL" id="JBGFUD010003829">
    <property type="protein sequence ID" value="MFH4979082.1"/>
    <property type="molecule type" value="Genomic_DNA"/>
</dbReference>
<evidence type="ECO:0000313" key="1">
    <source>
        <dbReference type="EMBL" id="MFH4979082.1"/>
    </source>
</evidence>
<evidence type="ECO:0000313" key="2">
    <source>
        <dbReference type="Proteomes" id="UP001608902"/>
    </source>
</evidence>
<accession>A0ABD6EQW6</accession>
<proteinExistence type="predicted"/>
<reference evidence="1 2" key="1">
    <citation type="submission" date="2024-08" db="EMBL/GenBank/DDBJ databases">
        <title>Gnathostoma spinigerum genome.</title>
        <authorList>
            <person name="Gonzalez-Bertolin B."/>
            <person name="Monzon S."/>
            <person name="Zaballos A."/>
            <person name="Jimenez P."/>
            <person name="Dekumyoy P."/>
            <person name="Varona S."/>
            <person name="Cuesta I."/>
            <person name="Sumanam S."/>
            <person name="Adisakwattana P."/>
            <person name="Gasser R.B."/>
            <person name="Hernandez-Gonzalez A."/>
            <person name="Young N.D."/>
            <person name="Perteguer M.J."/>
        </authorList>
    </citation>
    <scope>NUCLEOTIDE SEQUENCE [LARGE SCALE GENOMIC DNA]</scope>
    <source>
        <strain evidence="1">AL3</strain>
        <tissue evidence="1">Liver</tissue>
    </source>
</reference>
<comment type="caution">
    <text evidence="1">The sequence shown here is derived from an EMBL/GenBank/DDBJ whole genome shotgun (WGS) entry which is preliminary data.</text>
</comment>
<organism evidence="1 2">
    <name type="scientific">Gnathostoma spinigerum</name>
    <dbReference type="NCBI Taxonomy" id="75299"/>
    <lineage>
        <taxon>Eukaryota</taxon>
        <taxon>Metazoa</taxon>
        <taxon>Ecdysozoa</taxon>
        <taxon>Nematoda</taxon>
        <taxon>Chromadorea</taxon>
        <taxon>Rhabditida</taxon>
        <taxon>Spirurina</taxon>
        <taxon>Gnathostomatomorpha</taxon>
        <taxon>Gnathostomatoidea</taxon>
        <taxon>Gnathostomatidae</taxon>
        <taxon>Gnathostoma</taxon>
    </lineage>
</organism>
<gene>
    <name evidence="1" type="ORF">AB6A40_005791</name>
</gene>
<dbReference type="Proteomes" id="UP001608902">
    <property type="component" value="Unassembled WGS sequence"/>
</dbReference>